<evidence type="ECO:0000259" key="3">
    <source>
        <dbReference type="PROSITE" id="PS51186"/>
    </source>
</evidence>
<dbReference type="CDD" id="cd04301">
    <property type="entry name" value="NAT_SF"/>
    <property type="match status" value="1"/>
</dbReference>
<evidence type="ECO:0000256" key="2">
    <source>
        <dbReference type="ARBA" id="ARBA00023315"/>
    </source>
</evidence>
<dbReference type="Proteomes" id="UP000181686">
    <property type="component" value="Unassembled WGS sequence"/>
</dbReference>
<feature type="domain" description="N-acetyltransferase" evidence="3">
    <location>
        <begin position="1"/>
        <end position="141"/>
    </location>
</feature>
<dbReference type="EMBL" id="MDGK01000053">
    <property type="protein sequence ID" value="OIN05987.1"/>
    <property type="molecule type" value="Genomic_DNA"/>
</dbReference>
<dbReference type="PROSITE" id="PS51186">
    <property type="entry name" value="GNAT"/>
    <property type="match status" value="1"/>
</dbReference>
<proteinExistence type="predicted"/>
<sequence>MDLRIEINETPQEVDYQAILAPLREYNQAQTGLIGTEKFAFLIKDDAGATQGGLYAKISGQWLFVELLVVPEVARGQGLGAKLMNKVEALAREKGCQGIWLDTFSFQAPDFYRRLGFSIFGELKDYPVAGYNRFFMQKRFDLDEHNASHTQP</sequence>
<dbReference type="GO" id="GO:0016747">
    <property type="term" value="F:acyltransferase activity, transferring groups other than amino-acyl groups"/>
    <property type="evidence" value="ECO:0007669"/>
    <property type="project" value="InterPro"/>
</dbReference>
<organism evidence="4 6">
    <name type="scientific">Pseudomonas extremorientalis</name>
    <dbReference type="NCBI Taxonomy" id="169669"/>
    <lineage>
        <taxon>Bacteria</taxon>
        <taxon>Pseudomonadati</taxon>
        <taxon>Pseudomonadota</taxon>
        <taxon>Gammaproteobacteria</taxon>
        <taxon>Pseudomonadales</taxon>
        <taxon>Pseudomonadaceae</taxon>
        <taxon>Pseudomonas</taxon>
    </lineage>
</organism>
<gene>
    <name evidence="4" type="ORF">BFN10_20630</name>
    <name evidence="5" type="ORF">SAMN04490184_5798</name>
</gene>
<dbReference type="InterPro" id="IPR000182">
    <property type="entry name" value="GNAT_dom"/>
</dbReference>
<name>A0A1H0WK30_9PSED</name>
<protein>
    <submittedName>
        <fullName evidence="5">Acetyltransferase (GNAT) family protein</fullName>
    </submittedName>
    <submittedName>
        <fullName evidence="4">GNAT family N-acetyltransferase</fullName>
    </submittedName>
</protein>
<dbReference type="PANTHER" id="PTHR43877">
    <property type="entry name" value="AMINOALKYLPHOSPHONATE N-ACETYLTRANSFERASE-RELATED-RELATED"/>
    <property type="match status" value="1"/>
</dbReference>
<keyword evidence="2" id="KW-0012">Acyltransferase</keyword>
<dbReference type="Pfam" id="PF00583">
    <property type="entry name" value="Acetyltransf_1"/>
    <property type="match status" value="1"/>
</dbReference>
<dbReference type="AlphaFoldDB" id="A0A1H0WK30"/>
<evidence type="ECO:0000313" key="6">
    <source>
        <dbReference type="Proteomes" id="UP000181686"/>
    </source>
</evidence>
<keyword evidence="1 4" id="KW-0808">Transferase</keyword>
<dbReference type="Gene3D" id="3.40.630.30">
    <property type="match status" value="1"/>
</dbReference>
<dbReference type="InterPro" id="IPR050832">
    <property type="entry name" value="Bact_Acetyltransf"/>
</dbReference>
<dbReference type="Proteomes" id="UP000182654">
    <property type="component" value="Chromosome I"/>
</dbReference>
<dbReference type="SUPFAM" id="SSF55729">
    <property type="entry name" value="Acyl-CoA N-acyltransferases (Nat)"/>
    <property type="match status" value="1"/>
</dbReference>
<accession>A0A1H0WK30</accession>
<dbReference type="PANTHER" id="PTHR43877:SF2">
    <property type="entry name" value="AMINOALKYLPHOSPHONATE N-ACETYLTRANSFERASE-RELATED"/>
    <property type="match status" value="1"/>
</dbReference>
<reference evidence="5 7" key="2">
    <citation type="submission" date="2016-10" db="EMBL/GenBank/DDBJ databases">
        <authorList>
            <person name="Varghese N."/>
            <person name="Submissions S."/>
        </authorList>
    </citation>
    <scope>NUCLEOTIDE SEQUENCE [LARGE SCALE GENOMIC DNA]</scope>
    <source>
        <strain evidence="5 7">BS2774</strain>
    </source>
</reference>
<evidence type="ECO:0000313" key="5">
    <source>
        <dbReference type="EMBL" id="SDP90957.1"/>
    </source>
</evidence>
<dbReference type="InterPro" id="IPR016181">
    <property type="entry name" value="Acyl_CoA_acyltransferase"/>
</dbReference>
<keyword evidence="7" id="KW-1185">Reference proteome</keyword>
<evidence type="ECO:0000256" key="1">
    <source>
        <dbReference type="ARBA" id="ARBA00022679"/>
    </source>
</evidence>
<evidence type="ECO:0000313" key="4">
    <source>
        <dbReference type="EMBL" id="OIN05987.1"/>
    </source>
</evidence>
<evidence type="ECO:0000313" key="7">
    <source>
        <dbReference type="Proteomes" id="UP000182654"/>
    </source>
</evidence>
<dbReference type="RefSeq" id="WP_071491210.1">
    <property type="nucleotide sequence ID" value="NZ_LT629708.1"/>
</dbReference>
<reference evidence="4 6" key="1">
    <citation type="submission" date="2016-08" db="EMBL/GenBank/DDBJ databases">
        <title>Draft genome sequence of the type strain of Pseudomonas extremorientalis LMG 19695T isolated from drinking water reservoir.</title>
        <authorList>
            <person name="Tambong J.T."/>
        </authorList>
    </citation>
    <scope>NUCLEOTIDE SEQUENCE [LARGE SCALE GENOMIC DNA]</scope>
    <source>
        <strain evidence="4 6">LMG 19695</strain>
    </source>
</reference>
<dbReference type="EMBL" id="LT629708">
    <property type="protein sequence ID" value="SDP90957.1"/>
    <property type="molecule type" value="Genomic_DNA"/>
</dbReference>